<protein>
    <recommendedName>
        <fullName evidence="3">Selenoprotein F/M domain-containing protein</fullName>
    </recommendedName>
</protein>
<evidence type="ECO:0000313" key="1">
    <source>
        <dbReference type="Ensembl" id="ENSCSAVP00000005019.1"/>
    </source>
</evidence>
<dbReference type="PANTHER" id="PTHR13077">
    <property type="entry name" value="SELENOPROTEIN F"/>
    <property type="match status" value="1"/>
</dbReference>
<dbReference type="PANTHER" id="PTHR13077:SF6">
    <property type="entry name" value="SELENOPROTEIN F"/>
    <property type="match status" value="1"/>
</dbReference>
<dbReference type="GeneTree" id="ENSGT00940000154284"/>
<keyword evidence="2" id="KW-1185">Reference proteome</keyword>
<accession>H2YI70</accession>
<organism evidence="1 2">
    <name type="scientific">Ciona savignyi</name>
    <name type="common">Pacific transparent sea squirt</name>
    <dbReference type="NCBI Taxonomy" id="51511"/>
    <lineage>
        <taxon>Eukaryota</taxon>
        <taxon>Metazoa</taxon>
        <taxon>Chordata</taxon>
        <taxon>Tunicata</taxon>
        <taxon>Ascidiacea</taxon>
        <taxon>Phlebobranchia</taxon>
        <taxon>Cionidae</taxon>
        <taxon>Ciona</taxon>
    </lineage>
</organism>
<name>H2YI70_CIOSA</name>
<reference evidence="1" key="2">
    <citation type="submission" date="2025-08" db="UniProtKB">
        <authorList>
            <consortium name="Ensembl"/>
        </authorList>
    </citation>
    <scope>IDENTIFICATION</scope>
</reference>
<dbReference type="AlphaFoldDB" id="H2YI70"/>
<dbReference type="GO" id="GO:0005788">
    <property type="term" value="C:endoplasmic reticulum lumen"/>
    <property type="evidence" value="ECO:0007669"/>
    <property type="project" value="TreeGrafter"/>
</dbReference>
<dbReference type="STRING" id="51511.ENSCSAVP00000005019"/>
<evidence type="ECO:0008006" key="3">
    <source>
        <dbReference type="Google" id="ProtNLM"/>
    </source>
</evidence>
<reference evidence="2" key="1">
    <citation type="submission" date="2003-08" db="EMBL/GenBank/DDBJ databases">
        <authorList>
            <person name="Birren B."/>
            <person name="Nusbaum C."/>
            <person name="Abebe A."/>
            <person name="Abouelleil A."/>
            <person name="Adekoya E."/>
            <person name="Ait-zahra M."/>
            <person name="Allen N."/>
            <person name="Allen T."/>
            <person name="An P."/>
            <person name="Anderson M."/>
            <person name="Anderson S."/>
            <person name="Arachchi H."/>
            <person name="Armbruster J."/>
            <person name="Bachantsang P."/>
            <person name="Baldwin J."/>
            <person name="Barry A."/>
            <person name="Bayul T."/>
            <person name="Blitshsteyn B."/>
            <person name="Bloom T."/>
            <person name="Blye J."/>
            <person name="Boguslavskiy L."/>
            <person name="Borowsky M."/>
            <person name="Boukhgalter B."/>
            <person name="Brunache A."/>
            <person name="Butler J."/>
            <person name="Calixte N."/>
            <person name="Calvo S."/>
            <person name="Camarata J."/>
            <person name="Campo K."/>
            <person name="Chang J."/>
            <person name="Cheshatsang Y."/>
            <person name="Citroen M."/>
            <person name="Collymore A."/>
            <person name="Considine T."/>
            <person name="Cook A."/>
            <person name="Cooke P."/>
            <person name="Corum B."/>
            <person name="Cuomo C."/>
            <person name="David R."/>
            <person name="Dawoe T."/>
            <person name="Degray S."/>
            <person name="Dodge S."/>
            <person name="Dooley K."/>
            <person name="Dorje P."/>
            <person name="Dorjee K."/>
            <person name="Dorris L."/>
            <person name="Duffey N."/>
            <person name="Dupes A."/>
            <person name="Elkins T."/>
            <person name="Engels R."/>
            <person name="Erickson J."/>
            <person name="Farina A."/>
            <person name="Faro S."/>
            <person name="Ferreira P."/>
            <person name="Fischer H."/>
            <person name="Fitzgerald M."/>
            <person name="Foley K."/>
            <person name="Gage D."/>
            <person name="Galagan J."/>
            <person name="Gearin G."/>
            <person name="Gnerre S."/>
            <person name="Gnirke A."/>
            <person name="Goyette A."/>
            <person name="Graham J."/>
            <person name="Grandbois E."/>
            <person name="Gyaltsen K."/>
            <person name="Hafez N."/>
            <person name="Hagopian D."/>
            <person name="Hagos B."/>
            <person name="Hall J."/>
            <person name="Hatcher B."/>
            <person name="Heller A."/>
            <person name="Higgins H."/>
            <person name="Honan T."/>
            <person name="Horn A."/>
            <person name="Houde N."/>
            <person name="Hughes L."/>
            <person name="Hulme W."/>
            <person name="Husby E."/>
            <person name="Iliev I."/>
            <person name="Jaffe D."/>
            <person name="Jones C."/>
            <person name="Kamal M."/>
            <person name="Kamat A."/>
            <person name="Kamvysselis M."/>
            <person name="Karlsson E."/>
            <person name="Kells C."/>
            <person name="Kieu A."/>
            <person name="Kisner P."/>
            <person name="Kodira C."/>
            <person name="Kulbokas E."/>
            <person name="Labutti K."/>
            <person name="Lama D."/>
            <person name="Landers T."/>
            <person name="Leger J."/>
            <person name="Levine S."/>
            <person name="Lewis D."/>
            <person name="Lewis T."/>
            <person name="Lindblad-toh K."/>
            <person name="Liu X."/>
            <person name="Lokyitsang T."/>
            <person name="Lokyitsang Y."/>
            <person name="Lucien O."/>
            <person name="Lui A."/>
            <person name="Ma L.J."/>
            <person name="Mabbitt R."/>
            <person name="Macdonald J."/>
            <person name="Maclean C."/>
            <person name="Major J."/>
            <person name="Manning J."/>
            <person name="Marabella R."/>
            <person name="Maru K."/>
            <person name="Matthews C."/>
            <person name="Mauceli E."/>
            <person name="Mccarthy M."/>
            <person name="Mcdonough S."/>
            <person name="Mcghee T."/>
            <person name="Meldrim J."/>
            <person name="Meneus L."/>
            <person name="Mesirov J."/>
            <person name="Mihalev A."/>
            <person name="Mihova T."/>
            <person name="Mikkelsen T."/>
            <person name="Mlenga V."/>
            <person name="Moru K."/>
            <person name="Mozes J."/>
            <person name="Mulrain L."/>
            <person name="Munson G."/>
            <person name="Naylor J."/>
            <person name="Newes C."/>
            <person name="Nguyen C."/>
            <person name="Nguyen N."/>
            <person name="Nguyen T."/>
            <person name="Nicol R."/>
            <person name="Nielsen C."/>
            <person name="Nizzari M."/>
            <person name="Norbu C."/>
            <person name="Norbu N."/>
            <person name="O'donnell P."/>
            <person name="Okoawo O."/>
            <person name="O'leary S."/>
            <person name="Omotosho B."/>
            <person name="O'neill K."/>
            <person name="Osman S."/>
            <person name="Parker S."/>
            <person name="Perrin D."/>
            <person name="Phunkhang P."/>
            <person name="Piqani B."/>
            <person name="Purcell S."/>
            <person name="Rachupka T."/>
            <person name="Ramasamy U."/>
            <person name="Rameau R."/>
            <person name="Ray V."/>
            <person name="Raymond C."/>
            <person name="Retta R."/>
            <person name="Richardson S."/>
            <person name="Rise C."/>
            <person name="Rodriguez J."/>
            <person name="Rogers J."/>
            <person name="Rogov P."/>
            <person name="Rutman M."/>
            <person name="Schupbach R."/>
            <person name="Seaman C."/>
            <person name="Settipalli S."/>
            <person name="Sharpe T."/>
            <person name="Sheridan J."/>
            <person name="Sherpa N."/>
            <person name="Shi J."/>
            <person name="Smirnov S."/>
            <person name="Smith C."/>
            <person name="Sougnez C."/>
            <person name="Spencer B."/>
            <person name="Stalker J."/>
            <person name="Stange-thomann N."/>
            <person name="Stavropoulos S."/>
            <person name="Stetson K."/>
            <person name="Stone C."/>
            <person name="Stone S."/>
            <person name="Stubbs M."/>
            <person name="Talamas J."/>
            <person name="Tchuinga P."/>
            <person name="Tenzing P."/>
            <person name="Tesfaye S."/>
            <person name="Theodore J."/>
            <person name="Thoulutsang Y."/>
            <person name="Topham K."/>
            <person name="Towey S."/>
            <person name="Tsamla T."/>
            <person name="Tsomo N."/>
            <person name="Vallee D."/>
            <person name="Vassiliev H."/>
            <person name="Venkataraman V."/>
            <person name="Vinson J."/>
            <person name="Vo A."/>
            <person name="Wade C."/>
            <person name="Wang S."/>
            <person name="Wangchuk T."/>
            <person name="Wangdi T."/>
            <person name="Whittaker C."/>
            <person name="Wilkinson J."/>
            <person name="Wu Y."/>
            <person name="Wyman D."/>
            <person name="Yadav S."/>
            <person name="Yang S."/>
            <person name="Yang X."/>
            <person name="Yeager S."/>
            <person name="Yee E."/>
            <person name="Young G."/>
            <person name="Zainoun J."/>
            <person name="Zembeck L."/>
            <person name="Zimmer A."/>
            <person name="Zody M."/>
            <person name="Lander E."/>
        </authorList>
    </citation>
    <scope>NUCLEOTIDE SEQUENCE [LARGE SCALE GENOMIC DNA]</scope>
</reference>
<dbReference type="GO" id="GO:0016491">
    <property type="term" value="F:oxidoreductase activity"/>
    <property type="evidence" value="ECO:0007669"/>
    <property type="project" value="TreeGrafter"/>
</dbReference>
<proteinExistence type="predicted"/>
<dbReference type="eggNOG" id="KOG3384">
    <property type="taxonomic scope" value="Eukaryota"/>
</dbReference>
<dbReference type="OMA" id="PYCRQCC"/>
<dbReference type="Ensembl" id="ENSCSAVT00000005090.1">
    <property type="protein sequence ID" value="ENSCSAVP00000005019.1"/>
    <property type="gene ID" value="ENSCSAVG00000002997.1"/>
</dbReference>
<reference evidence="1" key="3">
    <citation type="submission" date="2025-09" db="UniProtKB">
        <authorList>
            <consortium name="Ensembl"/>
        </authorList>
    </citation>
    <scope>IDENTIFICATION</scope>
</reference>
<sequence length="92" mass="9994">MASLGRRKETSIYAKILQLFFIGMLHSHAGAGLSPQECSELGFSSELMCGSCSLLPKFNLTSLEDNCKQCCQSEAEDDNAKRFPSAILEVCG</sequence>
<dbReference type="Proteomes" id="UP000007875">
    <property type="component" value="Unassembled WGS sequence"/>
</dbReference>
<dbReference type="HOGENOM" id="CLU_179700_0_0_1"/>
<dbReference type="InterPro" id="IPR039992">
    <property type="entry name" value="Sep15_SelM"/>
</dbReference>
<dbReference type="InParanoid" id="H2YI70"/>
<evidence type="ECO:0000313" key="2">
    <source>
        <dbReference type="Proteomes" id="UP000007875"/>
    </source>
</evidence>